<evidence type="ECO:0000256" key="8">
    <source>
        <dbReference type="ARBA" id="ARBA00046280"/>
    </source>
</evidence>
<keyword evidence="2" id="KW-0813">Transport</keyword>
<dbReference type="OrthoDB" id="261831at2759"/>
<dbReference type="InterPro" id="IPR039899">
    <property type="entry name" value="BET1_SNARE"/>
</dbReference>
<keyword evidence="3 10" id="KW-0812">Transmembrane</keyword>
<evidence type="ECO:0000256" key="5">
    <source>
        <dbReference type="ARBA" id="ARBA00022989"/>
    </source>
</evidence>
<comment type="caution">
    <text evidence="12">The sequence shown here is derived from an EMBL/GenBank/DDBJ whole genome shotgun (WGS) entry which is preliminary data.</text>
</comment>
<dbReference type="GO" id="GO:0015031">
    <property type="term" value="P:protein transport"/>
    <property type="evidence" value="ECO:0007669"/>
    <property type="project" value="UniProtKB-KW"/>
</dbReference>
<keyword evidence="7 10" id="KW-0472">Membrane</keyword>
<dbReference type="CDD" id="cd15853">
    <property type="entry name" value="SNARE_Bet1"/>
    <property type="match status" value="1"/>
</dbReference>
<evidence type="ECO:0000256" key="2">
    <source>
        <dbReference type="ARBA" id="ARBA00022448"/>
    </source>
</evidence>
<organism evidence="12 13">
    <name type="scientific">Coemansia biformis</name>
    <dbReference type="NCBI Taxonomy" id="1286918"/>
    <lineage>
        <taxon>Eukaryota</taxon>
        <taxon>Fungi</taxon>
        <taxon>Fungi incertae sedis</taxon>
        <taxon>Zoopagomycota</taxon>
        <taxon>Kickxellomycotina</taxon>
        <taxon>Kickxellomycetes</taxon>
        <taxon>Kickxellales</taxon>
        <taxon>Kickxellaceae</taxon>
        <taxon>Coemansia</taxon>
    </lineage>
</organism>
<dbReference type="AlphaFoldDB" id="A0A9W8CZ57"/>
<dbReference type="EMBL" id="JANBOI010000199">
    <property type="protein sequence ID" value="KAJ1732738.1"/>
    <property type="molecule type" value="Genomic_DNA"/>
</dbReference>
<feature type="domain" description="T-SNARE coiled-coil homology" evidence="11">
    <location>
        <begin position="36"/>
        <end position="98"/>
    </location>
</feature>
<comment type="subcellular location">
    <subcellularLocation>
        <location evidence="8">Endomembrane system</location>
        <topology evidence="8">Single-pass type IV membrane protein</topology>
    </subcellularLocation>
    <subcellularLocation>
        <location evidence="1">Golgi apparatus membrane</location>
    </subcellularLocation>
</comment>
<keyword evidence="6" id="KW-0333">Golgi apparatus</keyword>
<gene>
    <name evidence="12" type="ORF">LPJ61_001911</name>
</gene>
<name>A0A9W8CZ57_9FUNG</name>
<evidence type="ECO:0000256" key="1">
    <source>
        <dbReference type="ARBA" id="ARBA00004394"/>
    </source>
</evidence>
<evidence type="ECO:0000256" key="9">
    <source>
        <dbReference type="SAM" id="MobiDB-lite"/>
    </source>
</evidence>
<evidence type="ECO:0000313" key="12">
    <source>
        <dbReference type="EMBL" id="KAJ1732738.1"/>
    </source>
</evidence>
<evidence type="ECO:0000259" key="11">
    <source>
        <dbReference type="PROSITE" id="PS50192"/>
    </source>
</evidence>
<dbReference type="InterPro" id="IPR000727">
    <property type="entry name" value="T_SNARE_dom"/>
</dbReference>
<keyword evidence="4" id="KW-0653">Protein transport</keyword>
<feature type="region of interest" description="Disordered" evidence="9">
    <location>
        <begin position="1"/>
        <end position="42"/>
    </location>
</feature>
<dbReference type="SUPFAM" id="SSF58038">
    <property type="entry name" value="SNARE fusion complex"/>
    <property type="match status" value="1"/>
</dbReference>
<feature type="transmembrane region" description="Helical" evidence="10">
    <location>
        <begin position="107"/>
        <end position="125"/>
    </location>
</feature>
<keyword evidence="13" id="KW-1185">Reference proteome</keyword>
<keyword evidence="5 10" id="KW-1133">Transmembrane helix</keyword>
<dbReference type="PROSITE" id="PS50192">
    <property type="entry name" value="T_SNARE"/>
    <property type="match status" value="1"/>
</dbReference>
<dbReference type="Gene3D" id="1.20.5.110">
    <property type="match status" value="1"/>
</dbReference>
<proteinExistence type="predicted"/>
<evidence type="ECO:0000256" key="7">
    <source>
        <dbReference type="ARBA" id="ARBA00023136"/>
    </source>
</evidence>
<accession>A0A9W8CZ57</accession>
<evidence type="ECO:0000256" key="4">
    <source>
        <dbReference type="ARBA" id="ARBA00022927"/>
    </source>
</evidence>
<evidence type="ECO:0000256" key="10">
    <source>
        <dbReference type="SAM" id="Phobius"/>
    </source>
</evidence>
<dbReference type="PANTHER" id="PTHR12791">
    <property type="entry name" value="GOLGI SNARE BET1-RELATED"/>
    <property type="match status" value="1"/>
</dbReference>
<protein>
    <recommendedName>
        <fullName evidence="11">t-SNARE coiled-coil homology domain-containing protein</fullName>
    </recommendedName>
</protein>
<sequence>MAAHMGNRQRYPAAGRGRSPGPYEAYGSGTGGAEGAVAEEDPNSKDLRLKGRISMLREVSISIGDEIRDQNQFLATMGQDMEGLGGRLGATMKRFYAMWARQGCGPLLYLMLFTIGVFVFLYIYLKSR</sequence>
<evidence type="ECO:0000256" key="3">
    <source>
        <dbReference type="ARBA" id="ARBA00022692"/>
    </source>
</evidence>
<evidence type="ECO:0000256" key="6">
    <source>
        <dbReference type="ARBA" id="ARBA00023034"/>
    </source>
</evidence>
<evidence type="ECO:0000313" key="13">
    <source>
        <dbReference type="Proteomes" id="UP001143981"/>
    </source>
</evidence>
<dbReference type="Proteomes" id="UP001143981">
    <property type="component" value="Unassembled WGS sequence"/>
</dbReference>
<reference evidence="12" key="1">
    <citation type="submission" date="2022-07" db="EMBL/GenBank/DDBJ databases">
        <title>Phylogenomic reconstructions and comparative analyses of Kickxellomycotina fungi.</title>
        <authorList>
            <person name="Reynolds N.K."/>
            <person name="Stajich J.E."/>
            <person name="Barry K."/>
            <person name="Grigoriev I.V."/>
            <person name="Crous P."/>
            <person name="Smith M.E."/>
        </authorList>
    </citation>
    <scope>NUCLEOTIDE SEQUENCE</scope>
    <source>
        <strain evidence="12">BCRC 34381</strain>
    </source>
</reference>
<dbReference type="GO" id="GO:0000139">
    <property type="term" value="C:Golgi membrane"/>
    <property type="evidence" value="ECO:0007669"/>
    <property type="project" value="UniProtKB-SubCell"/>
</dbReference>